<dbReference type="WBParaSite" id="HCON_00160490-00001">
    <property type="protein sequence ID" value="HCON_00160490-00001"/>
    <property type="gene ID" value="HCON_00160490"/>
</dbReference>
<dbReference type="InterPro" id="IPR001005">
    <property type="entry name" value="SANT/Myb"/>
</dbReference>
<dbReference type="InterPro" id="IPR000949">
    <property type="entry name" value="ELM2_dom"/>
</dbReference>
<dbReference type="GO" id="GO:0000118">
    <property type="term" value="C:histone deacetylase complex"/>
    <property type="evidence" value="ECO:0007669"/>
    <property type="project" value="TreeGrafter"/>
</dbReference>
<keyword evidence="5" id="KW-0862">Zinc</keyword>
<dbReference type="SUPFAM" id="SSF46689">
    <property type="entry name" value="Homeodomain-like"/>
    <property type="match status" value="2"/>
</dbReference>
<evidence type="ECO:0000256" key="3">
    <source>
        <dbReference type="ARBA" id="ARBA00022723"/>
    </source>
</evidence>
<dbReference type="Gene3D" id="1.20.58.1880">
    <property type="match status" value="1"/>
</dbReference>
<evidence type="ECO:0000256" key="1">
    <source>
        <dbReference type="ARBA" id="ARBA00004123"/>
    </source>
</evidence>
<evidence type="ECO:0000256" key="2">
    <source>
        <dbReference type="ARBA" id="ARBA00022491"/>
    </source>
</evidence>
<keyword evidence="8" id="KW-0804">Transcription</keyword>
<feature type="compositionally biased region" description="Acidic residues" evidence="10">
    <location>
        <begin position="11"/>
        <end position="38"/>
    </location>
</feature>
<dbReference type="CDD" id="cd00167">
    <property type="entry name" value="SANT"/>
    <property type="match status" value="1"/>
</dbReference>
<evidence type="ECO:0000256" key="10">
    <source>
        <dbReference type="SAM" id="MobiDB-lite"/>
    </source>
</evidence>
<evidence type="ECO:0000256" key="5">
    <source>
        <dbReference type="ARBA" id="ARBA00022833"/>
    </source>
</evidence>
<sequence length="554" mass="64482">MSSEPMSCDEKVEDIDESILDEPVEGANAVDDEEIDDSILDHEMEAGNASEAQSDAHSYTQSDNSPPRSAEEVKEENSNDTQHTDTEEKPKRNGDSASKKTPTKRSRRSRTRRNESDDENEDEDKDEDMEIDHKAMLSSADRKIQVGDDFQARVDEPQKTEEELEMSEEDEREHVMWRPPGDLDEAKLMEFCEDAIGVYKLSYDRALYLLQKSNFDFDVAREKVKTRRLITEEWSEDDRTLFKQAFHMFGKRFDKIRQTMPHRSMASIIQFYYNTKKDTDYKSLFDSRMADDSDDADGSDDELDYEDGLCDNCGEECNTLHTIDDVKLCYVCRVYYKLMRKHRPCNYASTVSEVRQRRVRKCPEDMLEIAKEFVEMSTYVEERPTSDENVCDEIEVVQPVKTKCYEETKAAMRELTRVRSRAIRLECNLKAQRADGLMNGLDNYRYLTAKEDRKDEEGSSRRDRVRGSHTWTEEERMIAFHCLLRYGKDFDAVAEVLGTKTSDKVKSFYSEMKPDIDRLLEKEAEKDAEMIKGFNLDQEFCLDAPKNVEVVNLD</sequence>
<dbReference type="GO" id="GO:0008270">
    <property type="term" value="F:zinc ion binding"/>
    <property type="evidence" value="ECO:0007669"/>
    <property type="project" value="UniProtKB-KW"/>
</dbReference>
<evidence type="ECO:0000256" key="7">
    <source>
        <dbReference type="ARBA" id="ARBA00023125"/>
    </source>
</evidence>
<feature type="region of interest" description="Disordered" evidence="10">
    <location>
        <begin position="1"/>
        <end position="130"/>
    </location>
</feature>
<dbReference type="SMART" id="SM01189">
    <property type="entry name" value="ELM2"/>
    <property type="match status" value="1"/>
</dbReference>
<dbReference type="Proteomes" id="UP000025227">
    <property type="component" value="Unplaced"/>
</dbReference>
<keyword evidence="13" id="KW-1185">Reference proteome</keyword>
<feature type="compositionally biased region" description="Basic and acidic residues" evidence="10">
    <location>
        <begin position="69"/>
        <end position="98"/>
    </location>
</feature>
<comment type="subcellular location">
    <subcellularLocation>
        <location evidence="1">Nucleus</location>
    </subcellularLocation>
</comment>
<feature type="compositionally biased region" description="Acidic residues" evidence="10">
    <location>
        <begin position="116"/>
        <end position="130"/>
    </location>
</feature>
<dbReference type="PROSITE" id="PS51293">
    <property type="entry name" value="SANT"/>
    <property type="match status" value="2"/>
</dbReference>
<keyword evidence="4" id="KW-0863">Zinc-finger</keyword>
<evidence type="ECO:0000256" key="8">
    <source>
        <dbReference type="ARBA" id="ARBA00023163"/>
    </source>
</evidence>
<organism evidence="13 14">
    <name type="scientific">Haemonchus contortus</name>
    <name type="common">Barber pole worm</name>
    <dbReference type="NCBI Taxonomy" id="6289"/>
    <lineage>
        <taxon>Eukaryota</taxon>
        <taxon>Metazoa</taxon>
        <taxon>Ecdysozoa</taxon>
        <taxon>Nematoda</taxon>
        <taxon>Chromadorea</taxon>
        <taxon>Rhabditida</taxon>
        <taxon>Rhabditina</taxon>
        <taxon>Rhabditomorpha</taxon>
        <taxon>Strongyloidea</taxon>
        <taxon>Trichostrongylidae</taxon>
        <taxon>Haemonchus</taxon>
    </lineage>
</organism>
<dbReference type="InterPro" id="IPR017884">
    <property type="entry name" value="SANT_dom"/>
</dbReference>
<dbReference type="PROSITE" id="PS51156">
    <property type="entry name" value="ELM2"/>
    <property type="match status" value="1"/>
</dbReference>
<name>A0A7I4YYX3_HAECO</name>
<feature type="domain" description="SANT" evidence="12">
    <location>
        <begin position="229"/>
        <end position="280"/>
    </location>
</feature>
<accession>A0A7I4YYX3</accession>
<dbReference type="InterPro" id="IPR009057">
    <property type="entry name" value="Homeodomain-like_sf"/>
</dbReference>
<evidence type="ECO:0000256" key="6">
    <source>
        <dbReference type="ARBA" id="ARBA00023015"/>
    </source>
</evidence>
<dbReference type="Pfam" id="PF01448">
    <property type="entry name" value="ELM2"/>
    <property type="match status" value="1"/>
</dbReference>
<evidence type="ECO:0000256" key="9">
    <source>
        <dbReference type="ARBA" id="ARBA00023242"/>
    </source>
</evidence>
<feature type="domain" description="ELM2" evidence="11">
    <location>
        <begin position="142"/>
        <end position="228"/>
    </location>
</feature>
<dbReference type="GO" id="GO:0006357">
    <property type="term" value="P:regulation of transcription by RNA polymerase II"/>
    <property type="evidence" value="ECO:0007669"/>
    <property type="project" value="TreeGrafter"/>
</dbReference>
<keyword evidence="3" id="KW-0479">Metal-binding</keyword>
<dbReference type="AlphaFoldDB" id="A0A7I4YYX3"/>
<dbReference type="OrthoDB" id="10064338at2759"/>
<evidence type="ECO:0000256" key="4">
    <source>
        <dbReference type="ARBA" id="ARBA00022771"/>
    </source>
</evidence>
<proteinExistence type="predicted"/>
<dbReference type="Gene3D" id="4.10.1240.50">
    <property type="match status" value="1"/>
</dbReference>
<keyword evidence="6" id="KW-0805">Transcription regulation</keyword>
<dbReference type="Pfam" id="PF00249">
    <property type="entry name" value="Myb_DNA-binding"/>
    <property type="match status" value="2"/>
</dbReference>
<evidence type="ECO:0000259" key="11">
    <source>
        <dbReference type="PROSITE" id="PS51156"/>
    </source>
</evidence>
<keyword evidence="9" id="KW-0539">Nucleus</keyword>
<dbReference type="Gene3D" id="1.10.10.60">
    <property type="entry name" value="Homeodomain-like"/>
    <property type="match status" value="1"/>
</dbReference>
<dbReference type="OMA" id="MEFCEDA"/>
<feature type="compositionally biased region" description="Polar residues" evidence="10">
    <location>
        <begin position="50"/>
        <end position="67"/>
    </location>
</feature>
<dbReference type="GO" id="GO:0003714">
    <property type="term" value="F:transcription corepressor activity"/>
    <property type="evidence" value="ECO:0007669"/>
    <property type="project" value="TreeGrafter"/>
</dbReference>
<protein>
    <submittedName>
        <fullName evidence="14">REST corepressor</fullName>
    </submittedName>
</protein>
<dbReference type="SMART" id="SM00717">
    <property type="entry name" value="SANT"/>
    <property type="match status" value="2"/>
</dbReference>
<dbReference type="PANTHER" id="PTHR16089">
    <property type="entry name" value="REST COREPRESSOR COREST PROTEIN-RELATED"/>
    <property type="match status" value="1"/>
</dbReference>
<evidence type="ECO:0000313" key="13">
    <source>
        <dbReference type="Proteomes" id="UP000025227"/>
    </source>
</evidence>
<dbReference type="PANTHER" id="PTHR16089:SF28">
    <property type="entry name" value="REST COREPRESSOR"/>
    <property type="match status" value="1"/>
</dbReference>
<dbReference type="GO" id="GO:0005667">
    <property type="term" value="C:transcription regulator complex"/>
    <property type="evidence" value="ECO:0007669"/>
    <property type="project" value="TreeGrafter"/>
</dbReference>
<keyword evidence="2" id="KW-0678">Repressor</keyword>
<feature type="domain" description="SANT" evidence="12">
    <location>
        <begin position="466"/>
        <end position="517"/>
    </location>
</feature>
<feature type="compositionally biased region" description="Basic residues" evidence="10">
    <location>
        <begin position="101"/>
        <end position="111"/>
    </location>
</feature>
<dbReference type="FunFam" id="1.10.10.60:FF:000012">
    <property type="entry name" value="Metastasis-associated 1 family, member 3"/>
    <property type="match status" value="1"/>
</dbReference>
<evidence type="ECO:0000259" key="12">
    <source>
        <dbReference type="PROSITE" id="PS51293"/>
    </source>
</evidence>
<dbReference type="GO" id="GO:0003677">
    <property type="term" value="F:DNA binding"/>
    <property type="evidence" value="ECO:0007669"/>
    <property type="project" value="UniProtKB-KW"/>
</dbReference>
<evidence type="ECO:0000313" key="14">
    <source>
        <dbReference type="WBParaSite" id="HCON_00160490-00001"/>
    </source>
</evidence>
<dbReference type="InterPro" id="IPR051066">
    <property type="entry name" value="Trans_reg/Corepressor"/>
</dbReference>
<keyword evidence="7" id="KW-0238">DNA-binding</keyword>
<reference evidence="14" key="1">
    <citation type="submission" date="2020-12" db="UniProtKB">
        <authorList>
            <consortium name="WormBaseParasite"/>
        </authorList>
    </citation>
    <scope>IDENTIFICATION</scope>
    <source>
        <strain evidence="14">MHco3</strain>
    </source>
</reference>